<accession>A0A3N2Q7S5</accession>
<feature type="domain" description="Nrap protein" evidence="7">
    <location>
        <begin position="138"/>
        <end position="283"/>
    </location>
</feature>
<keyword evidence="5" id="KW-0698">rRNA processing</keyword>
<evidence type="ECO:0000259" key="9">
    <source>
        <dbReference type="Pfam" id="PF17404"/>
    </source>
</evidence>
<dbReference type="AlphaFoldDB" id="A0A3N2Q7S5"/>
<keyword evidence="14" id="KW-1185">Reference proteome</keyword>
<evidence type="ECO:0000313" key="13">
    <source>
        <dbReference type="EMBL" id="ROT42737.1"/>
    </source>
</evidence>
<dbReference type="GO" id="GO:0003723">
    <property type="term" value="F:RNA binding"/>
    <property type="evidence" value="ECO:0007669"/>
    <property type="project" value="UniProtKB-KW"/>
</dbReference>
<organism evidence="13 14">
    <name type="scientific">Sodiomyces alkalinus (strain CBS 110278 / VKM F-3762 / F11)</name>
    <name type="common">Alkaliphilic filamentous fungus</name>
    <dbReference type="NCBI Taxonomy" id="1314773"/>
    <lineage>
        <taxon>Eukaryota</taxon>
        <taxon>Fungi</taxon>
        <taxon>Dikarya</taxon>
        <taxon>Ascomycota</taxon>
        <taxon>Pezizomycotina</taxon>
        <taxon>Sordariomycetes</taxon>
        <taxon>Hypocreomycetidae</taxon>
        <taxon>Glomerellales</taxon>
        <taxon>Plectosphaerellaceae</taxon>
        <taxon>Sodiomyces</taxon>
    </lineage>
</organism>
<dbReference type="Pfam" id="PF17407">
    <property type="entry name" value="Nrap_D6"/>
    <property type="match status" value="1"/>
</dbReference>
<dbReference type="GO" id="GO:0032545">
    <property type="term" value="C:CURI complex"/>
    <property type="evidence" value="ECO:0007669"/>
    <property type="project" value="TreeGrafter"/>
</dbReference>
<dbReference type="EMBL" id="ML119051">
    <property type="protein sequence ID" value="ROT42737.1"/>
    <property type="molecule type" value="Genomic_DNA"/>
</dbReference>
<keyword evidence="3 5" id="KW-0694">RNA-binding</keyword>
<evidence type="ECO:0000259" key="7">
    <source>
        <dbReference type="Pfam" id="PF03813"/>
    </source>
</evidence>
<feature type="domain" description="Nrap protein" evidence="10">
    <location>
        <begin position="607"/>
        <end position="791"/>
    </location>
</feature>
<dbReference type="GO" id="GO:0032040">
    <property type="term" value="C:small-subunit processome"/>
    <property type="evidence" value="ECO:0007669"/>
    <property type="project" value="TreeGrafter"/>
</dbReference>
<dbReference type="InterPro" id="IPR005554">
    <property type="entry name" value="NOL6/Upt22"/>
</dbReference>
<dbReference type="InterPro" id="IPR035370">
    <property type="entry name" value="Nrap_D5"/>
</dbReference>
<comment type="subcellular location">
    <subcellularLocation>
        <location evidence="1 5">Nucleus</location>
        <location evidence="1 5">Nucleolus</location>
    </subcellularLocation>
</comment>
<keyword evidence="5" id="KW-0690">Ribosome biogenesis</keyword>
<feature type="domain" description="Nrap protein" evidence="11">
    <location>
        <begin position="796"/>
        <end position="949"/>
    </location>
</feature>
<dbReference type="Pfam" id="PF17404">
    <property type="entry name" value="Nrap_D3"/>
    <property type="match status" value="1"/>
</dbReference>
<dbReference type="Pfam" id="PF17406">
    <property type="entry name" value="Nrap_D5"/>
    <property type="match status" value="1"/>
</dbReference>
<dbReference type="STRING" id="1314773.A0A3N2Q7S5"/>
<protein>
    <recommendedName>
        <fullName evidence="5">U3 small nucleolar RNA-associated protein 22</fullName>
    </recommendedName>
</protein>
<sequence length="1098" mass="122858">MAKMESSHSPKRRKVSSTGDTLSSRNATALATASPFVLQTEELLKEVKVDYSTAFKDADALLKQLKDVIEGIPSLDPVPISDATQKFQKKHQIKIPYPDPRPAADAPYKLACAKPISFNVVGSYVSKTMTKAQPLKAIDMIVQMPQSLFQEKDFQNMRYFYRRAYYIANIAAGVRSKMGSSVQLEFDNLNENNLLPILSIRPTGAEVDSETNSANGDDDKQPVDYTIRVIPCAPEGLFPKSKLLPSTNSVKLGQADMPTPFYNSTIKAEEIFVTYLRVLARARNQCAAFSDACILGRVWLQQRGLGGSISKGGFGHFEWAIIMALLLQKGGRNGQPALSSALSSTELFKATIQFLASTDFVKEPFVFGTYPRGSDAIREQGPVMFDVDRELNVLYKMSPWSASLLQYHASSTLELLSSSFSDPFEATFITKTDVVLQLFDAVIHVDDIDLERNAAASDRRGPVWNFSLKAYTTLQRALSDRASLIHIQTPSYSPWLITSVHPSDAVHILIGVVFNPANMGRAMEYGPSAEARKEAAKFRQFWGDKSELRRFKDGSILECVAWNDKSAAGICEEIVRYTLKLHLDVSPDTLRFQGSQIPAGLDFTPVDKDAFDMARRAFQTLEHDIRSLEGMPLSVRRLAPVVSELRYASVKAPAIGFHTEVVPPMDVHLSFEASSRWPENIVAIQEAKIDFLLDIDRRLRAANDSITTVLGRDNALKESDNLAYLDVVYDNGAAFRLRIHADLEDTLLDRQVKNKTLDPYIRAEAEDALFSLNWYHKLLPLHTQSVASLCTRIAPLSPTIRMVKHWFNAHKLANHISEELIELLVLHVFLQPEPWKIPSSAQTGFLRTLFFLSRWDWRADPLVVDFSDELSHDDHNAVRRHLEAWRVRDPNMNRAVLFVSTNHDTEGLSYTRGGPSKLAATRMTRLAKAASRLVRDRGVDLDMDELFEPSLRDYDVLFHVSSSQVRRVLRNVMVASSSGAVRHSIFKNLDERTGSVPTPAARHPLDVLFAELELVYQDSLIFFRGGQGDATVGAIWQPKLRTQEFRVGLPFNFHKVDGEGAQDGEAESDAVEINKEAVLLEIARIGGELIKRIEVSSR</sequence>
<proteinExistence type="inferred from homology"/>
<dbReference type="InterPro" id="IPR035369">
    <property type="entry name" value="Nrap_D4"/>
</dbReference>
<dbReference type="GO" id="GO:0006364">
    <property type="term" value="P:rRNA processing"/>
    <property type="evidence" value="ECO:0007669"/>
    <property type="project" value="UniProtKB-KW"/>
</dbReference>
<feature type="domain" description="Nrap protein" evidence="12">
    <location>
        <begin position="951"/>
        <end position="1093"/>
    </location>
</feature>
<dbReference type="Gene3D" id="1.10.1410.10">
    <property type="match status" value="1"/>
</dbReference>
<evidence type="ECO:0000256" key="4">
    <source>
        <dbReference type="ARBA" id="ARBA00023242"/>
    </source>
</evidence>
<dbReference type="Gene3D" id="3.30.70.3030">
    <property type="match status" value="1"/>
</dbReference>
<dbReference type="InterPro" id="IPR035367">
    <property type="entry name" value="Nrap_D2"/>
</dbReference>
<dbReference type="Proteomes" id="UP000272025">
    <property type="component" value="Unassembled WGS sequence"/>
</dbReference>
<dbReference type="InterPro" id="IPR035082">
    <property type="entry name" value="Nrap_D1"/>
</dbReference>
<evidence type="ECO:0000256" key="5">
    <source>
        <dbReference type="RuleBase" id="RU364032"/>
    </source>
</evidence>
<feature type="region of interest" description="Disordered" evidence="6">
    <location>
        <begin position="1"/>
        <end position="23"/>
    </location>
</feature>
<dbReference type="GO" id="GO:0006409">
    <property type="term" value="P:tRNA export from nucleus"/>
    <property type="evidence" value="ECO:0007669"/>
    <property type="project" value="TreeGrafter"/>
</dbReference>
<dbReference type="InterPro" id="IPR035371">
    <property type="entry name" value="Nrap_D6"/>
</dbReference>
<dbReference type="PANTHER" id="PTHR17972">
    <property type="entry name" value="NUCLEOLAR RNA-ASSOCIATED PROTEIN"/>
    <property type="match status" value="1"/>
</dbReference>
<keyword evidence="4 5" id="KW-0539">Nucleus</keyword>
<evidence type="ECO:0000256" key="1">
    <source>
        <dbReference type="ARBA" id="ARBA00004604"/>
    </source>
</evidence>
<dbReference type="InterPro" id="IPR035368">
    <property type="entry name" value="Nrap_D3"/>
</dbReference>
<dbReference type="OrthoDB" id="10251401at2759"/>
<dbReference type="Pfam" id="PF17405">
    <property type="entry name" value="Nrap_D4"/>
    <property type="match status" value="1"/>
</dbReference>
<evidence type="ECO:0000256" key="6">
    <source>
        <dbReference type="SAM" id="MobiDB-lite"/>
    </source>
</evidence>
<feature type="domain" description="Nrap protein" evidence="9">
    <location>
        <begin position="437"/>
        <end position="583"/>
    </location>
</feature>
<evidence type="ECO:0000259" key="12">
    <source>
        <dbReference type="Pfam" id="PF17407"/>
    </source>
</evidence>
<evidence type="ECO:0000259" key="8">
    <source>
        <dbReference type="Pfam" id="PF17403"/>
    </source>
</evidence>
<reference evidence="13 14" key="1">
    <citation type="journal article" date="2018" name="Mol. Ecol.">
        <title>The obligate alkalophilic soda-lake fungus Sodiomyces alkalinus has shifted to a protein diet.</title>
        <authorList>
            <person name="Grum-Grzhimaylo A.A."/>
            <person name="Falkoski D.L."/>
            <person name="van den Heuvel J."/>
            <person name="Valero-Jimenez C.A."/>
            <person name="Min B."/>
            <person name="Choi I.G."/>
            <person name="Lipzen A."/>
            <person name="Daum C.G."/>
            <person name="Aanen D.K."/>
            <person name="Tsang A."/>
            <person name="Henrissat B."/>
            <person name="Bilanenko E.N."/>
            <person name="de Vries R.P."/>
            <person name="van Kan J.A.L."/>
            <person name="Grigoriev I.V."/>
            <person name="Debets A.J.M."/>
        </authorList>
    </citation>
    <scope>NUCLEOTIDE SEQUENCE [LARGE SCALE GENOMIC DNA]</scope>
    <source>
        <strain evidence="13 14">F11</strain>
    </source>
</reference>
<dbReference type="RefSeq" id="XP_028470543.1">
    <property type="nucleotide sequence ID" value="XM_028608974.1"/>
</dbReference>
<evidence type="ECO:0000313" key="14">
    <source>
        <dbReference type="Proteomes" id="UP000272025"/>
    </source>
</evidence>
<comment type="similarity">
    <text evidence="2 5">Belongs to the NRAP family.</text>
</comment>
<dbReference type="GO" id="GO:0034456">
    <property type="term" value="C:UTP-C complex"/>
    <property type="evidence" value="ECO:0007669"/>
    <property type="project" value="TreeGrafter"/>
</dbReference>
<feature type="domain" description="Nrap protein" evidence="8">
    <location>
        <begin position="288"/>
        <end position="431"/>
    </location>
</feature>
<name>A0A3N2Q7S5_SODAK</name>
<dbReference type="Pfam" id="PF17403">
    <property type="entry name" value="Nrap_D2"/>
    <property type="match status" value="1"/>
</dbReference>
<dbReference type="PANTHER" id="PTHR17972:SF0">
    <property type="entry name" value="NUCLEOLAR PROTEIN 6"/>
    <property type="match status" value="1"/>
</dbReference>
<evidence type="ECO:0000259" key="11">
    <source>
        <dbReference type="Pfam" id="PF17406"/>
    </source>
</evidence>
<gene>
    <name evidence="13" type="ORF">SODALDRAFT_304269</name>
</gene>
<keyword evidence="5" id="KW-0687">Ribonucleoprotein</keyword>
<dbReference type="GeneID" id="39577452"/>
<evidence type="ECO:0000256" key="2">
    <source>
        <dbReference type="ARBA" id="ARBA00006674"/>
    </source>
</evidence>
<evidence type="ECO:0000259" key="10">
    <source>
        <dbReference type="Pfam" id="PF17405"/>
    </source>
</evidence>
<evidence type="ECO:0000256" key="3">
    <source>
        <dbReference type="ARBA" id="ARBA00022884"/>
    </source>
</evidence>
<dbReference type="Pfam" id="PF03813">
    <property type="entry name" value="Nrap"/>
    <property type="match status" value="1"/>
</dbReference>